<dbReference type="InterPro" id="IPR000866">
    <property type="entry name" value="AhpC/TSA"/>
</dbReference>
<evidence type="ECO:0000256" key="3">
    <source>
        <dbReference type="ARBA" id="ARBA00023157"/>
    </source>
</evidence>
<dbReference type="Proteomes" id="UP000294498">
    <property type="component" value="Unassembled WGS sequence"/>
</dbReference>
<feature type="signal peptide" evidence="5">
    <location>
        <begin position="1"/>
        <end position="19"/>
    </location>
</feature>
<sequence>MIKNWIYLALALAPIGAGAQTAAGARPGGTSAAAPTFDLHIRLTAAPPVPKAYLVTEFEMTDQKVLDSAVLVKGACTFKGPVTDPAQKVTLVVGHLNVRDADSREIFLEAGRILLQGRDSIRTASIKAPALNMAYADYAQTVLEPVNRVGRGLNAAYQAASEERRKSPAFMDSLKMVMRFAWHLRDSLKTAYIAGHPDTYVSLLALQELAGKDIDLSKIEPLFDGLSDSVRSSKAGQAFAAVLERARPTSIGAVAPDFSEPDTSGAAVRLSDFRGKYVLLDFWASWCGPCRAENPNVVKAYAAFKDKNFTVLGVSLDGENTKGAWLKAIQKDSLTWTQVSDLQAWNNAAAKKYGIRSIPQNFLIDPQGKIVGKNLRGEELEKQLGALGL</sequence>
<evidence type="ECO:0000256" key="1">
    <source>
        <dbReference type="ARBA" id="ARBA00004196"/>
    </source>
</evidence>
<gene>
    <name evidence="7" type="ORF">EDB95_2605</name>
</gene>
<dbReference type="GO" id="GO:0016209">
    <property type="term" value="F:antioxidant activity"/>
    <property type="evidence" value="ECO:0007669"/>
    <property type="project" value="InterPro"/>
</dbReference>
<evidence type="ECO:0000256" key="2">
    <source>
        <dbReference type="ARBA" id="ARBA00022748"/>
    </source>
</evidence>
<protein>
    <submittedName>
        <fullName evidence="7">Peroxiredoxin</fullName>
    </submittedName>
</protein>
<dbReference type="InterPro" id="IPR025380">
    <property type="entry name" value="DUF4369"/>
</dbReference>
<accession>A0A4R8DVR8</accession>
<keyword evidence="8" id="KW-1185">Reference proteome</keyword>
<keyword evidence="5" id="KW-0732">Signal</keyword>
<comment type="subcellular location">
    <subcellularLocation>
        <location evidence="1">Cell envelope</location>
    </subcellularLocation>
</comment>
<comment type="caution">
    <text evidence="7">The sequence shown here is derived from an EMBL/GenBank/DDBJ whole genome shotgun (WGS) entry which is preliminary data.</text>
</comment>
<keyword evidence="3" id="KW-1015">Disulfide bond</keyword>
<evidence type="ECO:0000313" key="7">
    <source>
        <dbReference type="EMBL" id="TDX01565.1"/>
    </source>
</evidence>
<organism evidence="7 8">
    <name type="scientific">Dinghuibacter silviterrae</name>
    <dbReference type="NCBI Taxonomy" id="1539049"/>
    <lineage>
        <taxon>Bacteria</taxon>
        <taxon>Pseudomonadati</taxon>
        <taxon>Bacteroidota</taxon>
        <taxon>Chitinophagia</taxon>
        <taxon>Chitinophagales</taxon>
        <taxon>Chitinophagaceae</taxon>
        <taxon>Dinghuibacter</taxon>
    </lineage>
</organism>
<dbReference type="CDD" id="cd02966">
    <property type="entry name" value="TlpA_like_family"/>
    <property type="match status" value="1"/>
</dbReference>
<dbReference type="InterPro" id="IPR013766">
    <property type="entry name" value="Thioredoxin_domain"/>
</dbReference>
<dbReference type="AlphaFoldDB" id="A0A4R8DVR8"/>
<dbReference type="GO" id="GO:0016491">
    <property type="term" value="F:oxidoreductase activity"/>
    <property type="evidence" value="ECO:0007669"/>
    <property type="project" value="InterPro"/>
</dbReference>
<dbReference type="InterPro" id="IPR050553">
    <property type="entry name" value="Thioredoxin_ResA/DsbE_sf"/>
</dbReference>
<keyword evidence="2" id="KW-0201">Cytochrome c-type biogenesis</keyword>
<dbReference type="PANTHER" id="PTHR42852:SF6">
    <property type="entry name" value="THIOL:DISULFIDE INTERCHANGE PROTEIN DSBE"/>
    <property type="match status" value="1"/>
</dbReference>
<dbReference type="PROSITE" id="PS00194">
    <property type="entry name" value="THIOREDOXIN_1"/>
    <property type="match status" value="1"/>
</dbReference>
<dbReference type="Pfam" id="PF00578">
    <property type="entry name" value="AhpC-TSA"/>
    <property type="match status" value="1"/>
</dbReference>
<evidence type="ECO:0000313" key="8">
    <source>
        <dbReference type="Proteomes" id="UP000294498"/>
    </source>
</evidence>
<dbReference type="Gene3D" id="3.40.30.10">
    <property type="entry name" value="Glutaredoxin"/>
    <property type="match status" value="1"/>
</dbReference>
<dbReference type="InterPro" id="IPR017937">
    <property type="entry name" value="Thioredoxin_CS"/>
</dbReference>
<name>A0A4R8DVR8_9BACT</name>
<dbReference type="GO" id="GO:0017004">
    <property type="term" value="P:cytochrome complex assembly"/>
    <property type="evidence" value="ECO:0007669"/>
    <property type="project" value="UniProtKB-KW"/>
</dbReference>
<dbReference type="GO" id="GO:0030313">
    <property type="term" value="C:cell envelope"/>
    <property type="evidence" value="ECO:0007669"/>
    <property type="project" value="UniProtKB-SubCell"/>
</dbReference>
<dbReference type="InterPro" id="IPR036249">
    <property type="entry name" value="Thioredoxin-like_sf"/>
</dbReference>
<dbReference type="EMBL" id="SODV01000001">
    <property type="protein sequence ID" value="TDX01565.1"/>
    <property type="molecule type" value="Genomic_DNA"/>
</dbReference>
<dbReference type="PANTHER" id="PTHR42852">
    <property type="entry name" value="THIOL:DISULFIDE INTERCHANGE PROTEIN DSBE"/>
    <property type="match status" value="1"/>
</dbReference>
<dbReference type="SUPFAM" id="SSF52833">
    <property type="entry name" value="Thioredoxin-like"/>
    <property type="match status" value="1"/>
</dbReference>
<dbReference type="OrthoDB" id="750178at2"/>
<keyword evidence="4" id="KW-0676">Redox-active center</keyword>
<feature type="domain" description="Thioredoxin" evidence="6">
    <location>
        <begin position="249"/>
        <end position="389"/>
    </location>
</feature>
<dbReference type="Pfam" id="PF14289">
    <property type="entry name" value="DUF4369"/>
    <property type="match status" value="1"/>
</dbReference>
<dbReference type="PROSITE" id="PS51352">
    <property type="entry name" value="THIOREDOXIN_2"/>
    <property type="match status" value="1"/>
</dbReference>
<evidence type="ECO:0000256" key="5">
    <source>
        <dbReference type="SAM" id="SignalP"/>
    </source>
</evidence>
<dbReference type="RefSeq" id="WP_133994210.1">
    <property type="nucleotide sequence ID" value="NZ_SODV01000001.1"/>
</dbReference>
<evidence type="ECO:0000259" key="6">
    <source>
        <dbReference type="PROSITE" id="PS51352"/>
    </source>
</evidence>
<evidence type="ECO:0000256" key="4">
    <source>
        <dbReference type="ARBA" id="ARBA00023284"/>
    </source>
</evidence>
<reference evidence="7 8" key="1">
    <citation type="submission" date="2019-03" db="EMBL/GenBank/DDBJ databases">
        <title>Genomic Encyclopedia of Type Strains, Phase IV (KMG-IV): sequencing the most valuable type-strain genomes for metagenomic binning, comparative biology and taxonomic classification.</title>
        <authorList>
            <person name="Goeker M."/>
        </authorList>
    </citation>
    <scope>NUCLEOTIDE SEQUENCE [LARGE SCALE GENOMIC DNA]</scope>
    <source>
        <strain evidence="7 8">DSM 100059</strain>
    </source>
</reference>
<feature type="chain" id="PRO_5020707317" evidence="5">
    <location>
        <begin position="20"/>
        <end position="389"/>
    </location>
</feature>
<proteinExistence type="predicted"/>